<dbReference type="RefSeq" id="WP_055091969.1">
    <property type="nucleotide sequence ID" value="NZ_JRLF01000006.1"/>
</dbReference>
<dbReference type="AlphaFoldDB" id="A0A0Q0SDE8"/>
<accession>A0A0Q0SDE8</accession>
<proteinExistence type="predicted"/>
<gene>
    <name evidence="1" type="ORF">RC62_3252</name>
</gene>
<dbReference type="EMBL" id="JRLF01000006">
    <property type="protein sequence ID" value="KQB42247.1"/>
    <property type="molecule type" value="Genomic_DNA"/>
</dbReference>
<dbReference type="STRING" id="362413.RC62_3252"/>
<sequence>MKKHYNIIILFILIPFLGFSNDDTYISKQKNIKKTYIVNSNAGIDIDNKYGNITVSTWDEDKIDLDITIKVSGANEDWVNEKLNSIDVNITALKAMVSAVTNIASSSLKSKGSSNSFEINYVIKIPKNGSVKLNNKYGNITTLNLESSSDIACKYGKIIIGKLNGSSNRIDIGYSQNSTIDYIKSGNIEARYSSIKINESGNLNLDANYTNVTLQEGQNIKYQGSYGTFKFQKINSLVGTGNYLTISIAEISKDLNIDATYSKINVESLNEKPKNVNLNTGYTNISLGYNTNYSFDFDINTRYGSIKNDNSLDVLVSEVKSNTKKISGYNKKKGQNKIVINSSYGNVILTKKQ</sequence>
<reference evidence="1 2" key="1">
    <citation type="submission" date="2014-09" db="EMBL/GenBank/DDBJ databases">
        <title>Genome sequence of Flavobacterium aquidurense RC62.</title>
        <authorList>
            <person name="Kim J.F."/>
            <person name="Kwak M.-J."/>
        </authorList>
    </citation>
    <scope>NUCLEOTIDE SEQUENCE [LARGE SCALE GENOMIC DNA]</scope>
    <source>
        <strain evidence="1 2">RC62</strain>
    </source>
</reference>
<evidence type="ECO:0000313" key="2">
    <source>
        <dbReference type="Proteomes" id="UP000050443"/>
    </source>
</evidence>
<dbReference type="Proteomes" id="UP000050443">
    <property type="component" value="Unassembled WGS sequence"/>
</dbReference>
<comment type="caution">
    <text evidence="1">The sequence shown here is derived from an EMBL/GenBank/DDBJ whole genome shotgun (WGS) entry which is preliminary data.</text>
</comment>
<dbReference type="OrthoDB" id="1117657at2"/>
<name>A0A0Q0SDE8_9FLAO</name>
<evidence type="ECO:0000313" key="1">
    <source>
        <dbReference type="EMBL" id="KQB42247.1"/>
    </source>
</evidence>
<protein>
    <submittedName>
        <fullName evidence="1">Putative sensor of ECF-type sigma factor</fullName>
    </submittedName>
</protein>
<dbReference type="PATRIC" id="fig|362413.3.peg.3176"/>
<organism evidence="1 2">
    <name type="scientific">Flavobacterium aquidurense</name>
    <dbReference type="NCBI Taxonomy" id="362413"/>
    <lineage>
        <taxon>Bacteria</taxon>
        <taxon>Pseudomonadati</taxon>
        <taxon>Bacteroidota</taxon>
        <taxon>Flavobacteriia</taxon>
        <taxon>Flavobacteriales</taxon>
        <taxon>Flavobacteriaceae</taxon>
        <taxon>Flavobacterium</taxon>
    </lineage>
</organism>